<sequence length="131" mass="14674">MDNLIMVGFSYDRSIEFSKKEGGGECRIYVIFQLKGSPALSPLDSSGKWMNISTGRGGVVSRTSTMHRSIDSSQVITINVTMKNKTSTSVSLYLNCGICTQMCHRRCALIFIFIFILFGRCHVFLWRGCRG</sequence>
<dbReference type="GeneID" id="54279670"/>
<keyword evidence="1" id="KW-0472">Membrane</keyword>
<proteinExistence type="predicted"/>
<evidence type="ECO:0000313" key="3">
    <source>
        <dbReference type="Proteomes" id="UP000799778"/>
    </source>
</evidence>
<keyword evidence="1" id="KW-1133">Transmembrane helix</keyword>
<dbReference type="AlphaFoldDB" id="A0A6A5XLD8"/>
<gene>
    <name evidence="2" type="ORF">BU24DRAFT_240245</name>
</gene>
<protein>
    <submittedName>
        <fullName evidence="2">Uncharacterized protein</fullName>
    </submittedName>
</protein>
<dbReference type="EMBL" id="ML978071">
    <property type="protein sequence ID" value="KAF2013560.1"/>
    <property type="molecule type" value="Genomic_DNA"/>
</dbReference>
<dbReference type="Proteomes" id="UP000799778">
    <property type="component" value="Unassembled WGS sequence"/>
</dbReference>
<keyword evidence="1" id="KW-0812">Transmembrane</keyword>
<reference evidence="2" key="1">
    <citation type="journal article" date="2020" name="Stud. Mycol.">
        <title>101 Dothideomycetes genomes: a test case for predicting lifestyles and emergence of pathogens.</title>
        <authorList>
            <person name="Haridas S."/>
            <person name="Albert R."/>
            <person name="Binder M."/>
            <person name="Bloem J."/>
            <person name="Labutti K."/>
            <person name="Salamov A."/>
            <person name="Andreopoulos B."/>
            <person name="Baker S."/>
            <person name="Barry K."/>
            <person name="Bills G."/>
            <person name="Bluhm B."/>
            <person name="Cannon C."/>
            <person name="Castanera R."/>
            <person name="Culley D."/>
            <person name="Daum C."/>
            <person name="Ezra D."/>
            <person name="Gonzalez J."/>
            <person name="Henrissat B."/>
            <person name="Kuo A."/>
            <person name="Liang C."/>
            <person name="Lipzen A."/>
            <person name="Lutzoni F."/>
            <person name="Magnuson J."/>
            <person name="Mondo S."/>
            <person name="Nolan M."/>
            <person name="Ohm R."/>
            <person name="Pangilinan J."/>
            <person name="Park H.-J."/>
            <person name="Ramirez L."/>
            <person name="Alfaro M."/>
            <person name="Sun H."/>
            <person name="Tritt A."/>
            <person name="Yoshinaga Y."/>
            <person name="Zwiers L.-H."/>
            <person name="Turgeon B."/>
            <person name="Goodwin S."/>
            <person name="Spatafora J."/>
            <person name="Crous P."/>
            <person name="Grigoriev I."/>
        </authorList>
    </citation>
    <scope>NUCLEOTIDE SEQUENCE</scope>
    <source>
        <strain evidence="2">CBS 175.79</strain>
    </source>
</reference>
<keyword evidence="3" id="KW-1185">Reference proteome</keyword>
<feature type="transmembrane region" description="Helical" evidence="1">
    <location>
        <begin position="108"/>
        <end position="126"/>
    </location>
</feature>
<organism evidence="2 3">
    <name type="scientific">Aaosphaeria arxii CBS 175.79</name>
    <dbReference type="NCBI Taxonomy" id="1450172"/>
    <lineage>
        <taxon>Eukaryota</taxon>
        <taxon>Fungi</taxon>
        <taxon>Dikarya</taxon>
        <taxon>Ascomycota</taxon>
        <taxon>Pezizomycotina</taxon>
        <taxon>Dothideomycetes</taxon>
        <taxon>Pleosporomycetidae</taxon>
        <taxon>Pleosporales</taxon>
        <taxon>Pleosporales incertae sedis</taxon>
        <taxon>Aaosphaeria</taxon>
    </lineage>
</organism>
<name>A0A6A5XLD8_9PLEO</name>
<evidence type="ECO:0000256" key="1">
    <source>
        <dbReference type="SAM" id="Phobius"/>
    </source>
</evidence>
<dbReference type="RefSeq" id="XP_033381899.1">
    <property type="nucleotide sequence ID" value="XM_033522273.1"/>
</dbReference>
<accession>A0A6A5XLD8</accession>
<evidence type="ECO:0000313" key="2">
    <source>
        <dbReference type="EMBL" id="KAF2013560.1"/>
    </source>
</evidence>